<proteinExistence type="predicted"/>
<keyword evidence="3" id="KW-1185">Reference proteome</keyword>
<accession>A0A4Y2I8B6</accession>
<comment type="caution">
    <text evidence="1">The sequence shown here is derived from an EMBL/GenBank/DDBJ whole genome shotgun (WGS) entry which is preliminary data.</text>
</comment>
<sequence length="108" mass="12038">MFKSYVPASVMSLSQQSVPLFDRIANSEAMLLGFLEEKSSPFTFAPDLLDLVKELSKDRKALNGVRIHRNSAAYKLGFGVARIFETLVKDLKHSIVFTAYSCCLFLSA</sequence>
<organism evidence="1 3">
    <name type="scientific">Araneus ventricosus</name>
    <name type="common">Orbweaver spider</name>
    <name type="synonym">Epeira ventricosa</name>
    <dbReference type="NCBI Taxonomy" id="182803"/>
    <lineage>
        <taxon>Eukaryota</taxon>
        <taxon>Metazoa</taxon>
        <taxon>Ecdysozoa</taxon>
        <taxon>Arthropoda</taxon>
        <taxon>Chelicerata</taxon>
        <taxon>Arachnida</taxon>
        <taxon>Araneae</taxon>
        <taxon>Araneomorphae</taxon>
        <taxon>Entelegynae</taxon>
        <taxon>Araneoidea</taxon>
        <taxon>Araneidae</taxon>
        <taxon>Araneus</taxon>
    </lineage>
</organism>
<reference evidence="1 3" key="1">
    <citation type="journal article" date="2019" name="Sci. Rep.">
        <title>Orb-weaving spider Araneus ventricosus genome elucidates the spidroin gene catalogue.</title>
        <authorList>
            <person name="Kono N."/>
            <person name="Nakamura H."/>
            <person name="Ohtoshi R."/>
            <person name="Moran D.A.P."/>
            <person name="Shinohara A."/>
            <person name="Yoshida Y."/>
            <person name="Fujiwara M."/>
            <person name="Mori M."/>
            <person name="Tomita M."/>
            <person name="Arakawa K."/>
        </authorList>
    </citation>
    <scope>NUCLEOTIDE SEQUENCE [LARGE SCALE GENOMIC DNA]</scope>
</reference>
<dbReference type="Proteomes" id="UP000499080">
    <property type="component" value="Unassembled WGS sequence"/>
</dbReference>
<name>A0A4Y2I8B6_ARAVE</name>
<dbReference type="AlphaFoldDB" id="A0A4Y2I8B6"/>
<evidence type="ECO:0000313" key="1">
    <source>
        <dbReference type="EMBL" id="GBM73499.1"/>
    </source>
</evidence>
<evidence type="ECO:0000313" key="2">
    <source>
        <dbReference type="EMBL" id="GBM73537.1"/>
    </source>
</evidence>
<dbReference type="EMBL" id="BGPR01261729">
    <property type="protein sequence ID" value="GBM73499.1"/>
    <property type="molecule type" value="Genomic_DNA"/>
</dbReference>
<evidence type="ECO:0000313" key="3">
    <source>
        <dbReference type="Proteomes" id="UP000499080"/>
    </source>
</evidence>
<protein>
    <submittedName>
        <fullName evidence="1">Uncharacterized protein</fullName>
    </submittedName>
</protein>
<gene>
    <name evidence="2" type="ORF">AVEN_140806_1</name>
    <name evidence="1" type="ORF">AVEN_84710_1</name>
</gene>
<dbReference type="EMBL" id="BGPR01261746">
    <property type="protein sequence ID" value="GBM73537.1"/>
    <property type="molecule type" value="Genomic_DNA"/>
</dbReference>
<dbReference type="OrthoDB" id="10023262at2759"/>